<dbReference type="Gene3D" id="3.40.50.200">
    <property type="entry name" value="Peptidase S8/S53 domain"/>
    <property type="match status" value="1"/>
</dbReference>
<gene>
    <name evidence="2" type="ORF">KDI_01300</name>
</gene>
<dbReference type="InterPro" id="IPR050819">
    <property type="entry name" value="Tripeptidyl-peptidase_I"/>
</dbReference>
<dbReference type="InterPro" id="IPR030400">
    <property type="entry name" value="Sedolisin_dom"/>
</dbReference>
<dbReference type="PROSITE" id="PS51695">
    <property type="entry name" value="SEDOLISIN"/>
    <property type="match status" value="1"/>
</dbReference>
<evidence type="ECO:0000313" key="2">
    <source>
        <dbReference type="EMBL" id="GCF06566.1"/>
    </source>
</evidence>
<keyword evidence="2" id="KW-0378">Hydrolase</keyword>
<dbReference type="CDD" id="cd04056">
    <property type="entry name" value="Peptidases_S53"/>
    <property type="match status" value="1"/>
</dbReference>
<dbReference type="Proteomes" id="UP000322530">
    <property type="component" value="Unassembled WGS sequence"/>
</dbReference>
<proteinExistence type="predicted"/>
<reference evidence="2 3" key="1">
    <citation type="submission" date="2019-01" db="EMBL/GenBank/DDBJ databases">
        <title>Draft genome sequence of Dictyobacter sp. Uno17.</title>
        <authorList>
            <person name="Wang C.M."/>
            <person name="Zheng Y."/>
            <person name="Sakai Y."/>
            <person name="Abe K."/>
            <person name="Yokota A."/>
            <person name="Yabe S."/>
        </authorList>
    </citation>
    <scope>NUCLEOTIDE SEQUENCE [LARGE SCALE GENOMIC DNA]</scope>
    <source>
        <strain evidence="2 3">Uno17</strain>
    </source>
</reference>
<dbReference type="GO" id="GO:0008240">
    <property type="term" value="F:tripeptidyl-peptidase activity"/>
    <property type="evidence" value="ECO:0007669"/>
    <property type="project" value="TreeGrafter"/>
</dbReference>
<dbReference type="GO" id="GO:0006508">
    <property type="term" value="P:proteolysis"/>
    <property type="evidence" value="ECO:0007669"/>
    <property type="project" value="UniProtKB-KW"/>
</dbReference>
<dbReference type="PANTHER" id="PTHR14218:SF15">
    <property type="entry name" value="TRIPEPTIDYL-PEPTIDASE 1"/>
    <property type="match status" value="1"/>
</dbReference>
<comment type="caution">
    <text evidence="2">The sequence shown here is derived from an EMBL/GenBank/DDBJ whole genome shotgun (WGS) entry which is preliminary data.</text>
</comment>
<organism evidence="2 3">
    <name type="scientific">Dictyobacter arantiisoli</name>
    <dbReference type="NCBI Taxonomy" id="2014874"/>
    <lineage>
        <taxon>Bacteria</taxon>
        <taxon>Bacillati</taxon>
        <taxon>Chloroflexota</taxon>
        <taxon>Ktedonobacteria</taxon>
        <taxon>Ktedonobacterales</taxon>
        <taxon>Dictyobacteraceae</taxon>
        <taxon>Dictyobacter</taxon>
    </lineage>
</organism>
<sequence>MLEYALSRHLVISAVICLMLFSGLTTLLSLCVEETTIHTHMRPESVRIAPQYSYIGQLHDQKYKCQSNTSPHKCYGVQQIYTAYSIAPLLQQGITGKGRTIVILDAYQAPDLAKDMAAFNQRFAVQSAPLTVIAPYGVPTWNARSPTQINWSGEITLDVEWAHAIAPGARIVLVEAKSDDDSDLVHVLNYAIDHNLGDVISMSFGEEENCPTSQWKEAWHKAFYAASRKEITLLASAGDTGTAQQTCDGNAWLKGVSIPAADPLVTGIGGTTLDADAITGQYHNEVTWSEPTKNEATGGGFSKLISMPFYQQLISDSKHGRALPDVAYDASPLHGVISVWSEGKKGPGGIYEFGGTSAGAPQWAGLIALADQYGNRRIGFINSALYVIGQSSTLYAAAFHDIVSGSNTLPLMNNHHLITVFQGNTAGPGWDATTGWGSPIAAQLIPMLSYLTLAHNGAYADLQDSIH</sequence>
<dbReference type="AlphaFoldDB" id="A0A5A5T5U6"/>
<protein>
    <submittedName>
        <fullName evidence="2">Serine protease</fullName>
    </submittedName>
</protein>
<evidence type="ECO:0000313" key="3">
    <source>
        <dbReference type="Proteomes" id="UP000322530"/>
    </source>
</evidence>
<dbReference type="SUPFAM" id="SSF52743">
    <property type="entry name" value="Subtilisin-like"/>
    <property type="match status" value="1"/>
</dbReference>
<feature type="domain" description="Peptidase S53" evidence="1">
    <location>
        <begin position="75"/>
        <end position="451"/>
    </location>
</feature>
<dbReference type="InterPro" id="IPR000209">
    <property type="entry name" value="Peptidase_S8/S53_dom"/>
</dbReference>
<dbReference type="RefSeq" id="WP_149399262.1">
    <property type="nucleotide sequence ID" value="NZ_BIXY01000001.1"/>
</dbReference>
<keyword evidence="3" id="KW-1185">Reference proteome</keyword>
<keyword evidence="2" id="KW-0645">Protease</keyword>
<accession>A0A5A5T5U6</accession>
<name>A0A5A5T5U6_9CHLR</name>
<dbReference type="Pfam" id="PF00082">
    <property type="entry name" value="Peptidase_S8"/>
    <property type="match status" value="1"/>
</dbReference>
<dbReference type="PANTHER" id="PTHR14218">
    <property type="entry name" value="PROTEASE S8 TRIPEPTIDYL PEPTIDASE I CLN2"/>
    <property type="match status" value="1"/>
</dbReference>
<dbReference type="GO" id="GO:0004252">
    <property type="term" value="F:serine-type endopeptidase activity"/>
    <property type="evidence" value="ECO:0007669"/>
    <property type="project" value="InterPro"/>
</dbReference>
<evidence type="ECO:0000259" key="1">
    <source>
        <dbReference type="PROSITE" id="PS51695"/>
    </source>
</evidence>
<dbReference type="EMBL" id="BIXY01000001">
    <property type="protein sequence ID" value="GCF06566.1"/>
    <property type="molecule type" value="Genomic_DNA"/>
</dbReference>
<dbReference type="InterPro" id="IPR036852">
    <property type="entry name" value="Peptidase_S8/S53_dom_sf"/>
</dbReference>
<dbReference type="OrthoDB" id="263396at2"/>